<organism evidence="5 6">
    <name type="scientific">Seohaeicola saemankumensis</name>
    <dbReference type="NCBI Taxonomy" id="481181"/>
    <lineage>
        <taxon>Bacteria</taxon>
        <taxon>Pseudomonadati</taxon>
        <taxon>Pseudomonadota</taxon>
        <taxon>Alphaproteobacteria</taxon>
        <taxon>Rhodobacterales</taxon>
        <taxon>Roseobacteraceae</taxon>
        <taxon>Seohaeicola</taxon>
    </lineage>
</organism>
<dbReference type="SMART" id="SM00382">
    <property type="entry name" value="AAA"/>
    <property type="match status" value="1"/>
</dbReference>
<dbReference type="Pfam" id="PF00005">
    <property type="entry name" value="ABC_tran"/>
    <property type="match status" value="1"/>
</dbReference>
<keyword evidence="1" id="KW-0813">Transport</keyword>
<evidence type="ECO:0000313" key="6">
    <source>
        <dbReference type="Proteomes" id="UP001597151"/>
    </source>
</evidence>
<gene>
    <name evidence="5" type="ORF">ACFQ3C_16935</name>
</gene>
<keyword evidence="3 5" id="KW-0067">ATP-binding</keyword>
<dbReference type="EMBL" id="JBHTKR010000007">
    <property type="protein sequence ID" value="MFD1196359.1"/>
    <property type="molecule type" value="Genomic_DNA"/>
</dbReference>
<evidence type="ECO:0000256" key="2">
    <source>
        <dbReference type="ARBA" id="ARBA00022741"/>
    </source>
</evidence>
<reference evidence="6" key="1">
    <citation type="journal article" date="2019" name="Int. J. Syst. Evol. Microbiol.">
        <title>The Global Catalogue of Microorganisms (GCM) 10K type strain sequencing project: providing services to taxonomists for standard genome sequencing and annotation.</title>
        <authorList>
            <consortium name="The Broad Institute Genomics Platform"/>
            <consortium name="The Broad Institute Genome Sequencing Center for Infectious Disease"/>
            <person name="Wu L."/>
            <person name="Ma J."/>
        </authorList>
    </citation>
    <scope>NUCLEOTIDE SEQUENCE [LARGE SCALE GENOMIC DNA]</scope>
    <source>
        <strain evidence="6">CCUG 55328</strain>
    </source>
</reference>
<dbReference type="SUPFAM" id="SSF52540">
    <property type="entry name" value="P-loop containing nucleoside triphosphate hydrolases"/>
    <property type="match status" value="1"/>
</dbReference>
<dbReference type="Proteomes" id="UP001597151">
    <property type="component" value="Unassembled WGS sequence"/>
</dbReference>
<evidence type="ECO:0000256" key="3">
    <source>
        <dbReference type="ARBA" id="ARBA00022840"/>
    </source>
</evidence>
<protein>
    <submittedName>
        <fullName evidence="5">ABC transporter ATP-binding protein</fullName>
    </submittedName>
</protein>
<keyword evidence="2" id="KW-0547">Nucleotide-binding</keyword>
<dbReference type="InterPro" id="IPR027417">
    <property type="entry name" value="P-loop_NTPase"/>
</dbReference>
<keyword evidence="6" id="KW-1185">Reference proteome</keyword>
<dbReference type="PROSITE" id="PS00211">
    <property type="entry name" value="ABC_TRANSPORTER_1"/>
    <property type="match status" value="1"/>
</dbReference>
<comment type="caution">
    <text evidence="5">The sequence shown here is derived from an EMBL/GenBank/DDBJ whole genome shotgun (WGS) entry which is preliminary data.</text>
</comment>
<dbReference type="GO" id="GO:0005524">
    <property type="term" value="F:ATP binding"/>
    <property type="evidence" value="ECO:0007669"/>
    <property type="project" value="UniProtKB-KW"/>
</dbReference>
<feature type="domain" description="ABC transporter" evidence="4">
    <location>
        <begin position="10"/>
        <end position="233"/>
    </location>
</feature>
<dbReference type="InterPro" id="IPR003439">
    <property type="entry name" value="ABC_transporter-like_ATP-bd"/>
</dbReference>
<dbReference type="PROSITE" id="PS50893">
    <property type="entry name" value="ABC_TRANSPORTER_2"/>
    <property type="match status" value="1"/>
</dbReference>
<dbReference type="RefSeq" id="WP_380794303.1">
    <property type="nucleotide sequence ID" value="NZ_JBHTKR010000007.1"/>
</dbReference>
<dbReference type="InterPro" id="IPR003593">
    <property type="entry name" value="AAA+_ATPase"/>
</dbReference>
<dbReference type="CDD" id="cd03230">
    <property type="entry name" value="ABC_DR_subfamily_A"/>
    <property type="match status" value="1"/>
</dbReference>
<dbReference type="Gene3D" id="3.40.50.300">
    <property type="entry name" value="P-loop containing nucleotide triphosphate hydrolases"/>
    <property type="match status" value="1"/>
</dbReference>
<dbReference type="InterPro" id="IPR050763">
    <property type="entry name" value="ABC_transporter_ATP-binding"/>
</dbReference>
<dbReference type="PANTHER" id="PTHR42711:SF17">
    <property type="entry name" value="ABC TRANSPORTER ATP-BINDING PROTEIN"/>
    <property type="match status" value="1"/>
</dbReference>
<name>A0ABW3TGQ4_9RHOB</name>
<dbReference type="PANTHER" id="PTHR42711">
    <property type="entry name" value="ABC TRANSPORTER ATP-BINDING PROTEIN"/>
    <property type="match status" value="1"/>
</dbReference>
<evidence type="ECO:0000313" key="5">
    <source>
        <dbReference type="EMBL" id="MFD1196359.1"/>
    </source>
</evidence>
<proteinExistence type="predicted"/>
<dbReference type="InterPro" id="IPR017871">
    <property type="entry name" value="ABC_transporter-like_CS"/>
</dbReference>
<sequence>MTLHSSDLAIHARGLAKRFGAVQAVARIDLDLAPGEALGLLGTNGAGKSTTLAMLMGLRVPDAGQALVFGHPPGSPAARRWTGATPQARDLPDQVTPREILSYAAQRYGVPPAIDRLIADFGLGDLIDRRVAGFSGGQMRRVALALAFVGQPRLVFLDEPTSGLDSAAQDAFRVMARGYVAQGGALVLTSHHWDEIEAICSSIAVIDRGETVLAGRIDAIRARARITRLGFDLPPDLVPPLWLGARHDGARWQAETADSDTALRRMVAEALPFANLTLQPLELKDLIHHLRQEGTRP</sequence>
<evidence type="ECO:0000256" key="1">
    <source>
        <dbReference type="ARBA" id="ARBA00022448"/>
    </source>
</evidence>
<accession>A0ABW3TGQ4</accession>
<evidence type="ECO:0000259" key="4">
    <source>
        <dbReference type="PROSITE" id="PS50893"/>
    </source>
</evidence>